<keyword evidence="2" id="KW-1185">Reference proteome</keyword>
<sequence length="111" mass="12588">MITEWDVIFLVYAAGTAYRAPRILKRWSLITTCDPLELCDACRDERKRVMVEVDGWEPFGPVGVPLMVLLEAMSWYLKPIAPALRKAVGKEPWPKCSKGTCLAYTRKKATV</sequence>
<evidence type="ECO:0000313" key="2">
    <source>
        <dbReference type="Proteomes" id="UP001225356"/>
    </source>
</evidence>
<dbReference type="EMBL" id="JAUSQU010000001">
    <property type="protein sequence ID" value="MDP9843327.1"/>
    <property type="molecule type" value="Genomic_DNA"/>
</dbReference>
<protein>
    <submittedName>
        <fullName evidence="1">Uncharacterized protein</fullName>
    </submittedName>
</protein>
<reference evidence="1 2" key="1">
    <citation type="submission" date="2023-07" db="EMBL/GenBank/DDBJ databases">
        <title>Sequencing the genomes of 1000 actinobacteria strains.</title>
        <authorList>
            <person name="Klenk H.-P."/>
        </authorList>
    </citation>
    <scope>NUCLEOTIDE SEQUENCE [LARGE SCALE GENOMIC DNA]</scope>
    <source>
        <strain evidence="1 2">DSM 46740</strain>
    </source>
</reference>
<accession>A0ABT9Q997</accession>
<proteinExistence type="predicted"/>
<comment type="caution">
    <text evidence="1">The sequence shown here is derived from an EMBL/GenBank/DDBJ whole genome shotgun (WGS) entry which is preliminary data.</text>
</comment>
<dbReference type="Proteomes" id="UP001225356">
    <property type="component" value="Unassembled WGS sequence"/>
</dbReference>
<evidence type="ECO:0000313" key="1">
    <source>
        <dbReference type="EMBL" id="MDP9843327.1"/>
    </source>
</evidence>
<gene>
    <name evidence="1" type="ORF">J2853_002538</name>
</gene>
<dbReference type="RefSeq" id="WP_307557473.1">
    <property type="nucleotide sequence ID" value="NZ_JAUSQU010000001.1"/>
</dbReference>
<name>A0ABT9Q997_9ACTN</name>
<organism evidence="1 2">
    <name type="scientific">Streptosporangium lutulentum</name>
    <dbReference type="NCBI Taxonomy" id="1461250"/>
    <lineage>
        <taxon>Bacteria</taxon>
        <taxon>Bacillati</taxon>
        <taxon>Actinomycetota</taxon>
        <taxon>Actinomycetes</taxon>
        <taxon>Streptosporangiales</taxon>
        <taxon>Streptosporangiaceae</taxon>
        <taxon>Streptosporangium</taxon>
    </lineage>
</organism>